<name>A0A336NEH9_AGGAP</name>
<reference evidence="1 2" key="1">
    <citation type="submission" date="2018-06" db="EMBL/GenBank/DDBJ databases">
        <authorList>
            <consortium name="Pathogen Informatics"/>
            <person name="Doyle S."/>
        </authorList>
    </citation>
    <scope>NUCLEOTIDE SEQUENCE [LARGE SCALE GENOMIC DNA]</scope>
    <source>
        <strain evidence="1 2">NCTC5908</strain>
    </source>
</reference>
<gene>
    <name evidence="1" type="ORF">NCTC5908_01131</name>
</gene>
<dbReference type="STRING" id="732.ADJ80_02255"/>
<proteinExistence type="predicted"/>
<sequence>MKCKFQCGCVSLRKSNFDKVGSILGLINNGNSKVNNMTKYLIALTTLFIALFATATNTQNVTISGGVVNKSDGTGSHAAINVGSTVGRSVGSNNNQTVTVNGSLVNTATGGNSKAAINLGSSVNYSGSNNQVVSVGTIVNSASGGGKSEVNIGSVVKD</sequence>
<dbReference type="Proteomes" id="UP000253728">
    <property type="component" value="Unassembled WGS sequence"/>
</dbReference>
<accession>A0A336NEH9</accession>
<dbReference type="EMBL" id="UFSP01000001">
    <property type="protein sequence ID" value="SSY95004.1"/>
    <property type="molecule type" value="Genomic_DNA"/>
</dbReference>
<evidence type="ECO:0000313" key="2">
    <source>
        <dbReference type="Proteomes" id="UP000253728"/>
    </source>
</evidence>
<protein>
    <submittedName>
        <fullName evidence="1">Uncharacterized protein</fullName>
    </submittedName>
</protein>
<evidence type="ECO:0000313" key="1">
    <source>
        <dbReference type="EMBL" id="SSY95004.1"/>
    </source>
</evidence>
<dbReference type="AlphaFoldDB" id="A0A336NEH9"/>
<organism evidence="1 2">
    <name type="scientific">Aggregatibacter aphrophilus</name>
    <name type="common">Haemophilus aphrophilus</name>
    <dbReference type="NCBI Taxonomy" id="732"/>
    <lineage>
        <taxon>Bacteria</taxon>
        <taxon>Pseudomonadati</taxon>
        <taxon>Pseudomonadota</taxon>
        <taxon>Gammaproteobacteria</taxon>
        <taxon>Pasteurellales</taxon>
        <taxon>Pasteurellaceae</taxon>
        <taxon>Aggregatibacter</taxon>
    </lineage>
</organism>